<organism evidence="3 4">
    <name type="scientific">Pseudomonas mosselii</name>
    <dbReference type="NCBI Taxonomy" id="78327"/>
    <lineage>
        <taxon>Bacteria</taxon>
        <taxon>Pseudomonadati</taxon>
        <taxon>Pseudomonadota</taxon>
        <taxon>Gammaproteobacteria</taxon>
        <taxon>Pseudomonadales</taxon>
        <taxon>Pseudomonadaceae</taxon>
        <taxon>Pseudomonas</taxon>
    </lineage>
</organism>
<feature type="domain" description="Glycosyltransferase 2-like" evidence="2">
    <location>
        <begin position="12"/>
        <end position="143"/>
    </location>
</feature>
<keyword evidence="1" id="KW-0997">Cell inner membrane</keyword>
<gene>
    <name evidence="3" type="ORF">N5I14_10490</name>
</gene>
<dbReference type="Proteomes" id="UP001160882">
    <property type="component" value="Unassembled WGS sequence"/>
</dbReference>
<evidence type="ECO:0000313" key="3">
    <source>
        <dbReference type="EMBL" id="MDH1630672.1"/>
    </source>
</evidence>
<name>A0AA42ULK2_9PSED</name>
<dbReference type="SUPFAM" id="SSF53448">
    <property type="entry name" value="Nucleotide-diphospho-sugar transferases"/>
    <property type="match status" value="1"/>
</dbReference>
<keyword evidence="1" id="KW-1003">Cell membrane</keyword>
<dbReference type="CDD" id="cd00761">
    <property type="entry name" value="Glyco_tranf_GTA_type"/>
    <property type="match status" value="1"/>
</dbReference>
<dbReference type="Gene3D" id="3.90.550.10">
    <property type="entry name" value="Spore Coat Polysaccharide Biosynthesis Protein SpsA, Chain A"/>
    <property type="match status" value="1"/>
</dbReference>
<dbReference type="RefSeq" id="WP_280081767.1">
    <property type="nucleotide sequence ID" value="NZ_JAOCGG010000016.1"/>
</dbReference>
<accession>A0AA42ULK2</accession>
<protein>
    <submittedName>
        <fullName evidence="3">Glycosyltransferase</fullName>
    </submittedName>
</protein>
<sequence>MNMILPRTRALTICIPTYNRGKRVHALVLFLKRNLLPLTDDVEIVVVNNCSNDGTRELIEPLVGGAITLVNRTEFLDTAESNMFHSLALCGGEFVWYHGDDDIPAIDTILSLITMIRQDVADLYVFNSPVIDDDGIVISRRMANMRTSHLDVSGDSLVETAGFVFMLAGITNVIFRREKADIEVAWEANAIQPLYGHVCWLLACFGQLRTRIVNRPLVYYRNSDPAKQVAHFKKVAKHKNVGDSYFWGIGVALQFKWLVERGIISASALPRVFEGRRDDSRYKLLNEIIRRIYVQVLESIGHSDERFLVDQKTFTEVRDFLVSCDLFVYDLFEPIERLNEIATGQRSLEELEGLQKTFEHLHRLHDEDIYRNNWQGERSGYQIYRMACHWVAVRPEVEGGILNALSVIDLEERAPLLLIDADFETLVSRADAHAREYVAPVPAPATIPTVECVAPVPTPTIIQTGQSLAELERLGRQHIDLMHRVVHEYTHSVQIYRQATLLGRKLSRVIIFPFEQFVRLGKRLLAS</sequence>
<evidence type="ECO:0000256" key="1">
    <source>
        <dbReference type="ARBA" id="ARBA00022519"/>
    </source>
</evidence>
<comment type="caution">
    <text evidence="3">The sequence shown here is derived from an EMBL/GenBank/DDBJ whole genome shotgun (WGS) entry which is preliminary data.</text>
</comment>
<evidence type="ECO:0000259" key="2">
    <source>
        <dbReference type="Pfam" id="PF00535"/>
    </source>
</evidence>
<dbReference type="AlphaFoldDB" id="A0AA42ULK2"/>
<keyword evidence="1" id="KW-0472">Membrane</keyword>
<proteinExistence type="predicted"/>
<dbReference type="InterPro" id="IPR001173">
    <property type="entry name" value="Glyco_trans_2-like"/>
</dbReference>
<dbReference type="EMBL" id="JAOCGG010000016">
    <property type="protein sequence ID" value="MDH1630672.1"/>
    <property type="molecule type" value="Genomic_DNA"/>
</dbReference>
<dbReference type="InterPro" id="IPR029044">
    <property type="entry name" value="Nucleotide-diphossugar_trans"/>
</dbReference>
<evidence type="ECO:0000313" key="4">
    <source>
        <dbReference type="Proteomes" id="UP001160882"/>
    </source>
</evidence>
<reference evidence="3" key="1">
    <citation type="submission" date="2022-09" db="EMBL/GenBank/DDBJ databases">
        <title>Intensive care unit water sources are persistently colonized with multi-drug resistant bacteria and are the site of extensive horizontal gene transfer of antibiotic resistance genes.</title>
        <authorList>
            <person name="Diorio-Toth L."/>
        </authorList>
    </citation>
    <scope>NUCLEOTIDE SEQUENCE</scope>
    <source>
        <strain evidence="3">GD03782</strain>
    </source>
</reference>
<dbReference type="Pfam" id="PF00535">
    <property type="entry name" value="Glycos_transf_2"/>
    <property type="match status" value="1"/>
</dbReference>